<keyword evidence="2" id="KW-1133">Transmembrane helix</keyword>
<evidence type="ECO:0000313" key="3">
    <source>
        <dbReference type="EMBL" id="KMZ94361.1"/>
    </source>
</evidence>
<evidence type="ECO:0000256" key="2">
    <source>
        <dbReference type="SAM" id="Phobius"/>
    </source>
</evidence>
<protein>
    <recommendedName>
        <fullName evidence="5">Variable surface protein Vir18</fullName>
    </recommendedName>
</protein>
<feature type="transmembrane region" description="Helical" evidence="2">
    <location>
        <begin position="352"/>
        <end position="370"/>
    </location>
</feature>
<proteinExistence type="predicted"/>
<dbReference type="Proteomes" id="UP000053776">
    <property type="component" value="Unassembled WGS sequence"/>
</dbReference>
<accession>A0A0J9TH71</accession>
<feature type="region of interest" description="Disordered" evidence="1">
    <location>
        <begin position="242"/>
        <end position="286"/>
    </location>
</feature>
<dbReference type="AlphaFoldDB" id="A0A0J9TH71"/>
<feature type="compositionally biased region" description="Basic and acidic residues" evidence="1">
    <location>
        <begin position="267"/>
        <end position="286"/>
    </location>
</feature>
<keyword evidence="2" id="KW-0472">Membrane</keyword>
<evidence type="ECO:0000313" key="4">
    <source>
        <dbReference type="Proteomes" id="UP000053776"/>
    </source>
</evidence>
<keyword evidence="2" id="KW-0812">Transmembrane</keyword>
<dbReference type="OrthoDB" id="389016at2759"/>
<organism evidence="3 4">
    <name type="scientific">Plasmodium vivax Mauritania I</name>
    <dbReference type="NCBI Taxonomy" id="1035515"/>
    <lineage>
        <taxon>Eukaryota</taxon>
        <taxon>Sar</taxon>
        <taxon>Alveolata</taxon>
        <taxon>Apicomplexa</taxon>
        <taxon>Aconoidasida</taxon>
        <taxon>Haemosporida</taxon>
        <taxon>Plasmodiidae</taxon>
        <taxon>Plasmodium</taxon>
        <taxon>Plasmodium (Plasmodium)</taxon>
    </lineage>
</organism>
<name>A0A0J9TH71_PLAVI</name>
<evidence type="ECO:0008006" key="5">
    <source>
        <dbReference type="Google" id="ProtNLM"/>
    </source>
</evidence>
<gene>
    <name evidence="3" type="ORF">PVMG_05413</name>
</gene>
<dbReference type="EMBL" id="KQ235023">
    <property type="protein sequence ID" value="KMZ94361.1"/>
    <property type="molecule type" value="Genomic_DNA"/>
</dbReference>
<reference evidence="3 4" key="1">
    <citation type="submission" date="2011-08" db="EMBL/GenBank/DDBJ databases">
        <title>The Genome Sequence of Plasmodium vivax Mauritania I.</title>
        <authorList>
            <consortium name="The Broad Institute Genome Sequencing Platform"/>
            <consortium name="The Broad Institute Genome Sequencing Center for Infectious Disease"/>
            <person name="Neafsey D."/>
            <person name="Carlton J."/>
            <person name="Barnwell J."/>
            <person name="Collins W."/>
            <person name="Escalante A."/>
            <person name="Mullikin J."/>
            <person name="Saul A."/>
            <person name="Guigo R."/>
            <person name="Camara F."/>
            <person name="Young S.K."/>
            <person name="Zeng Q."/>
            <person name="Gargeya S."/>
            <person name="Fitzgerald M."/>
            <person name="Haas B."/>
            <person name="Abouelleil A."/>
            <person name="Alvarado L."/>
            <person name="Arachchi H.M."/>
            <person name="Berlin A."/>
            <person name="Brown A."/>
            <person name="Chapman S.B."/>
            <person name="Chen Z."/>
            <person name="Dunbar C."/>
            <person name="Freedman E."/>
            <person name="Gearin G."/>
            <person name="Gellesch M."/>
            <person name="Goldberg J."/>
            <person name="Griggs A."/>
            <person name="Gujja S."/>
            <person name="Heiman D."/>
            <person name="Howarth C."/>
            <person name="Larson L."/>
            <person name="Lui A."/>
            <person name="MacDonald P.J.P."/>
            <person name="Montmayeur A."/>
            <person name="Murphy C."/>
            <person name="Neiman D."/>
            <person name="Pearson M."/>
            <person name="Priest M."/>
            <person name="Roberts A."/>
            <person name="Saif S."/>
            <person name="Shea T."/>
            <person name="Shenoy N."/>
            <person name="Sisk P."/>
            <person name="Stolte C."/>
            <person name="Sykes S."/>
            <person name="Wortman J."/>
            <person name="Nusbaum C."/>
            <person name="Birren B."/>
        </authorList>
    </citation>
    <scope>NUCLEOTIDE SEQUENCE [LARGE SCALE GENOMIC DNA]</scope>
    <source>
        <strain evidence="3 4">Mauritania I</strain>
    </source>
</reference>
<sequence>MAAWRGKTNKFLHSFRNYKEPECITNYNKFEKEIKRQIAELYKNNPTGFCRNCQKIKQDIINKNDQLKVCYTLDLLRNKLIDDFEINAFMEKCLEPRKCRYNRASNVRNPPALKVKSENSCGGRNDCNKGEASAQVLANKKNISITNQPIVVQPGAPHSKGIDPSGTLGQVYILEQPISASQHSLHSELGNSSNDSSSQVTPASESSLTSIYTEGNLETSSHESNQRSLQHVNGNSLGAQELESATAASQDHDTGSLDFKISAPGGLDKRPPNGEDGTVRTHGGENHATDVIHNLVDSIILLGGTPSPYSTLTHDAAGGENYLNGASLETLVDVPVSDDPIGDNSETPFKKYTAMALAPTGIIMLMTLLTKKNRNKRNDMKENIERILLLESPAKTEESSYSFAYSPSQYWET</sequence>
<evidence type="ECO:0000256" key="1">
    <source>
        <dbReference type="SAM" id="MobiDB-lite"/>
    </source>
</evidence>
<feature type="compositionally biased region" description="Polar residues" evidence="1">
    <location>
        <begin position="199"/>
        <end position="208"/>
    </location>
</feature>
<feature type="region of interest" description="Disordered" evidence="1">
    <location>
        <begin position="183"/>
        <end position="208"/>
    </location>
</feature>